<evidence type="ECO:0000313" key="2">
    <source>
        <dbReference type="Proteomes" id="UP000681967"/>
    </source>
</evidence>
<comment type="caution">
    <text evidence="1">The sequence shown here is derived from an EMBL/GenBank/DDBJ whole genome shotgun (WGS) entry which is preliminary data.</text>
</comment>
<reference evidence="1" key="1">
    <citation type="submission" date="2021-02" db="EMBL/GenBank/DDBJ databases">
        <authorList>
            <person name="Nowell W R."/>
        </authorList>
    </citation>
    <scope>NUCLEOTIDE SEQUENCE</scope>
</reference>
<dbReference type="EMBL" id="CAJOBH010002281">
    <property type="protein sequence ID" value="CAF3898548.1"/>
    <property type="molecule type" value="Genomic_DNA"/>
</dbReference>
<dbReference type="Proteomes" id="UP000681967">
    <property type="component" value="Unassembled WGS sequence"/>
</dbReference>
<sequence>MVFVYSLPHPMLDQFCSHILSKIHQNIKWLDLESLGLFTELVIDINTNKIQSLPADNNTIIFTHIFTTFTNLQCFNFGPSLFGHQRLLFFTSPLTIIFTNLLKLHVHLENFNDCLYLLDETCVYDELILLLLHRMLNLEKLHLCPTVGEKEHYHIYSYPYKLNYYDDITNNLPGGILKYVRKLSLFNEHPFEHEFSL</sequence>
<accession>A0A8S2LCU7</accession>
<gene>
    <name evidence="1" type="ORF">BYL167_LOCUS8342</name>
</gene>
<name>A0A8S2LCU7_9BILA</name>
<proteinExistence type="predicted"/>
<organism evidence="1 2">
    <name type="scientific">Rotaria magnacalcarata</name>
    <dbReference type="NCBI Taxonomy" id="392030"/>
    <lineage>
        <taxon>Eukaryota</taxon>
        <taxon>Metazoa</taxon>
        <taxon>Spiralia</taxon>
        <taxon>Gnathifera</taxon>
        <taxon>Rotifera</taxon>
        <taxon>Eurotatoria</taxon>
        <taxon>Bdelloidea</taxon>
        <taxon>Philodinida</taxon>
        <taxon>Philodinidae</taxon>
        <taxon>Rotaria</taxon>
    </lineage>
</organism>
<evidence type="ECO:0000313" key="1">
    <source>
        <dbReference type="EMBL" id="CAF3898548.1"/>
    </source>
</evidence>
<protein>
    <submittedName>
        <fullName evidence="1">Uncharacterized protein</fullName>
    </submittedName>
</protein>
<dbReference type="AlphaFoldDB" id="A0A8S2LCU7"/>